<dbReference type="EMBL" id="CAIIXF020000005">
    <property type="protein sequence ID" value="CAH1783920.1"/>
    <property type="molecule type" value="Genomic_DNA"/>
</dbReference>
<dbReference type="InterPro" id="IPR036361">
    <property type="entry name" value="SAP_dom_sf"/>
</dbReference>
<comment type="caution">
    <text evidence="8">The sequence shown here is derived from an EMBL/GenBank/DDBJ whole genome shotgun (WGS) entry which is preliminary data.</text>
</comment>
<gene>
    <name evidence="8" type="ORF">OFUS_LOCUS10192</name>
</gene>
<dbReference type="AlphaFoldDB" id="A0A8J1XF09"/>
<dbReference type="PANTHER" id="PTHR12990">
    <property type="entry name" value="ARMET-LIKE PROTEIN"/>
    <property type="match status" value="1"/>
</dbReference>
<evidence type="ECO:0000256" key="6">
    <source>
        <dbReference type="ARBA" id="ARBA00023157"/>
    </source>
</evidence>
<dbReference type="FunFam" id="1.10.720.30:FF:000003">
    <property type="entry name" value="Mesencephalic astrocyte-derived neurotrophic factor"/>
    <property type="match status" value="1"/>
</dbReference>
<dbReference type="GO" id="GO:0005576">
    <property type="term" value="C:extracellular region"/>
    <property type="evidence" value="ECO:0007669"/>
    <property type="project" value="UniProtKB-SubCell"/>
</dbReference>
<dbReference type="InterPro" id="IPR019345">
    <property type="entry name" value="ARMET_C"/>
</dbReference>
<dbReference type="Proteomes" id="UP000749559">
    <property type="component" value="Unassembled WGS sequence"/>
</dbReference>
<keyword evidence="9" id="KW-1185">Reference proteome</keyword>
<name>A0A8J1XF09_OWEFU</name>
<keyword evidence="4" id="KW-0964">Secreted</keyword>
<sequence>MNFSNSFYPAAVLVFISICFGTSLAKKAGDCEVCVKFLERFIEQLPDDKRKSIEKIEDNFRKFCKNNARGKDERFCYYIGGSETSATGLLNSMSKPVSYYMPAEKICEKLNSKDSQICELKYDKTIDLSEVNFKKLKVKDLKKILSDWNDQCKGCTEKSDFISRIEELMPKFDPESHKKRLAKQEL</sequence>
<dbReference type="Pfam" id="PF10208">
    <property type="entry name" value="ARMET_C"/>
    <property type="match status" value="1"/>
</dbReference>
<keyword evidence="6" id="KW-1015">Disulfide bond</keyword>
<reference evidence="8" key="1">
    <citation type="submission" date="2022-03" db="EMBL/GenBank/DDBJ databases">
        <authorList>
            <person name="Martin C."/>
        </authorList>
    </citation>
    <scope>NUCLEOTIDE SEQUENCE</scope>
</reference>
<evidence type="ECO:0000256" key="2">
    <source>
        <dbReference type="ARBA" id="ARBA00005617"/>
    </source>
</evidence>
<dbReference type="InterPro" id="IPR045333">
    <property type="entry name" value="ARMET-like"/>
</dbReference>
<dbReference type="SUPFAM" id="SSF68906">
    <property type="entry name" value="SAP domain"/>
    <property type="match status" value="1"/>
</dbReference>
<keyword evidence="5" id="KW-0732">Signal</keyword>
<dbReference type="PANTHER" id="PTHR12990:SF5">
    <property type="entry name" value="MESENCEPHALIC ASTROCYTE-DERIVED NEUROTROPHIC FACTOR HOMOLOG"/>
    <property type="match status" value="1"/>
</dbReference>
<evidence type="ECO:0000256" key="7">
    <source>
        <dbReference type="ARBA" id="ARBA00032923"/>
    </source>
</evidence>
<evidence type="ECO:0000256" key="5">
    <source>
        <dbReference type="ARBA" id="ARBA00022729"/>
    </source>
</evidence>
<accession>A0A8J1XF09</accession>
<dbReference type="InterPro" id="IPR045332">
    <property type="entry name" value="ARMET_N"/>
</dbReference>
<evidence type="ECO:0000256" key="4">
    <source>
        <dbReference type="ARBA" id="ARBA00022525"/>
    </source>
</evidence>
<dbReference type="Gene3D" id="1.10.720.30">
    <property type="entry name" value="SAP domain"/>
    <property type="match status" value="1"/>
</dbReference>
<proteinExistence type="inferred from homology"/>
<evidence type="ECO:0000256" key="3">
    <source>
        <dbReference type="ARBA" id="ARBA00014267"/>
    </source>
</evidence>
<comment type="similarity">
    <text evidence="2">Belongs to the ARMET family.</text>
</comment>
<evidence type="ECO:0000256" key="1">
    <source>
        <dbReference type="ARBA" id="ARBA00004613"/>
    </source>
</evidence>
<dbReference type="OrthoDB" id="5597848at2759"/>
<protein>
    <recommendedName>
        <fullName evidence="3">Mesencephalic astrocyte-derived neurotrophic factor homolog</fullName>
    </recommendedName>
    <alternativeName>
        <fullName evidence="7">MANF/CDNF-like protein</fullName>
    </alternativeName>
</protein>
<organism evidence="8 9">
    <name type="scientific">Owenia fusiformis</name>
    <name type="common">Polychaete worm</name>
    <dbReference type="NCBI Taxonomy" id="6347"/>
    <lineage>
        <taxon>Eukaryota</taxon>
        <taxon>Metazoa</taxon>
        <taxon>Spiralia</taxon>
        <taxon>Lophotrochozoa</taxon>
        <taxon>Annelida</taxon>
        <taxon>Polychaeta</taxon>
        <taxon>Sedentaria</taxon>
        <taxon>Canalipalpata</taxon>
        <taxon>Sabellida</taxon>
        <taxon>Oweniida</taxon>
        <taxon>Oweniidae</taxon>
        <taxon>Owenia</taxon>
    </lineage>
</organism>
<evidence type="ECO:0000313" key="9">
    <source>
        <dbReference type="Proteomes" id="UP000749559"/>
    </source>
</evidence>
<dbReference type="Gene3D" id="1.10.225.10">
    <property type="entry name" value="Saposin-like"/>
    <property type="match status" value="1"/>
</dbReference>
<evidence type="ECO:0000313" key="8">
    <source>
        <dbReference type="EMBL" id="CAH1783920.1"/>
    </source>
</evidence>
<dbReference type="Pfam" id="PF20145">
    <property type="entry name" value="ARMET_N"/>
    <property type="match status" value="1"/>
</dbReference>
<dbReference type="FunFam" id="1.10.225.10:FF:000003">
    <property type="entry name" value="Mesencephalic astrocyte-derived neurotrophic factor"/>
    <property type="match status" value="1"/>
</dbReference>
<comment type="subcellular location">
    <subcellularLocation>
        <location evidence="1">Secreted</location>
    </subcellularLocation>
</comment>